<protein>
    <submittedName>
        <fullName evidence="3">Uncharacterized protein</fullName>
    </submittedName>
</protein>
<dbReference type="Proteomes" id="UP001249851">
    <property type="component" value="Unassembled WGS sequence"/>
</dbReference>
<reference evidence="3" key="1">
    <citation type="journal article" date="2023" name="G3 (Bethesda)">
        <title>Whole genome assembly and annotation of the endangered Caribbean coral Acropora cervicornis.</title>
        <authorList>
            <person name="Selwyn J.D."/>
            <person name="Vollmer S.V."/>
        </authorList>
    </citation>
    <scope>NUCLEOTIDE SEQUENCE</scope>
    <source>
        <strain evidence="3">K2</strain>
    </source>
</reference>
<reference evidence="3" key="2">
    <citation type="journal article" date="2023" name="Science">
        <title>Genomic signatures of disease resistance in endangered staghorn corals.</title>
        <authorList>
            <person name="Vollmer S.V."/>
            <person name="Selwyn J.D."/>
            <person name="Despard B.A."/>
            <person name="Roesel C.L."/>
        </authorList>
    </citation>
    <scope>NUCLEOTIDE SEQUENCE</scope>
    <source>
        <strain evidence="3">K2</strain>
    </source>
</reference>
<keyword evidence="4" id="KW-1185">Reference proteome</keyword>
<feature type="compositionally biased region" description="Polar residues" evidence="1">
    <location>
        <begin position="235"/>
        <end position="254"/>
    </location>
</feature>
<evidence type="ECO:0000313" key="3">
    <source>
        <dbReference type="EMBL" id="KAK2553792.1"/>
    </source>
</evidence>
<keyword evidence="2" id="KW-0472">Membrane</keyword>
<comment type="caution">
    <text evidence="3">The sequence shown here is derived from an EMBL/GenBank/DDBJ whole genome shotgun (WGS) entry which is preliminary data.</text>
</comment>
<name>A0AAD9Q2Y9_ACRCE</name>
<accession>A0AAD9Q2Y9</accession>
<gene>
    <name evidence="3" type="ORF">P5673_024771</name>
</gene>
<feature type="region of interest" description="Disordered" evidence="1">
    <location>
        <begin position="235"/>
        <end position="310"/>
    </location>
</feature>
<dbReference type="AlphaFoldDB" id="A0AAD9Q2Y9"/>
<keyword evidence="2" id="KW-1133">Transmembrane helix</keyword>
<feature type="transmembrane region" description="Helical" evidence="2">
    <location>
        <begin position="177"/>
        <end position="199"/>
    </location>
</feature>
<feature type="region of interest" description="Disordered" evidence="1">
    <location>
        <begin position="31"/>
        <end position="95"/>
    </location>
</feature>
<keyword evidence="2" id="KW-0812">Transmembrane</keyword>
<evidence type="ECO:0000313" key="4">
    <source>
        <dbReference type="Proteomes" id="UP001249851"/>
    </source>
</evidence>
<feature type="compositionally biased region" description="Acidic residues" evidence="1">
    <location>
        <begin position="299"/>
        <end position="310"/>
    </location>
</feature>
<organism evidence="3 4">
    <name type="scientific">Acropora cervicornis</name>
    <name type="common">Staghorn coral</name>
    <dbReference type="NCBI Taxonomy" id="6130"/>
    <lineage>
        <taxon>Eukaryota</taxon>
        <taxon>Metazoa</taxon>
        <taxon>Cnidaria</taxon>
        <taxon>Anthozoa</taxon>
        <taxon>Hexacorallia</taxon>
        <taxon>Scleractinia</taxon>
        <taxon>Astrocoeniina</taxon>
        <taxon>Acroporidae</taxon>
        <taxon>Acropora</taxon>
    </lineage>
</organism>
<evidence type="ECO:0000256" key="1">
    <source>
        <dbReference type="SAM" id="MobiDB-lite"/>
    </source>
</evidence>
<evidence type="ECO:0000256" key="2">
    <source>
        <dbReference type="SAM" id="Phobius"/>
    </source>
</evidence>
<proteinExistence type="predicted"/>
<dbReference type="EMBL" id="JARQWQ010000074">
    <property type="protein sequence ID" value="KAK2553792.1"/>
    <property type="molecule type" value="Genomic_DNA"/>
</dbReference>
<sequence length="310" mass="34017">MVQSAHDHENFPTSSLATIFLETEIKQGSIPSGKLKKDILKHSVQSRSEEEESPAAEAPQKATSKGDKSNKKEEKKSPAAEAPQKATSKGDKSNRKKGKAKCALTLWEATNAIVDEVSTLIAGYAKNTRGSFNCVCPKGHDKVIAFRSVDCVATDFTRWTTFEYFLRDLKAGVLTRIAATGAAGLIVLLLLILSLVCLMRRAKRKKQERELKRLAYTGGYGQGGPMYYPPEQMAQPQGNVAQPQGNVAQPQGNVAQPRGDPMGNYAQDNIGYAEDMGYAMDTEPPMPFQDEYVPHTYYEDDQPGSDDEGY</sequence>
<feature type="compositionally biased region" description="Basic and acidic residues" evidence="1">
    <location>
        <begin position="64"/>
        <end position="78"/>
    </location>
</feature>